<sequence>MRGYGGGYSSYGRSSYGGSYGSSRYGSSRYGSGRYGSSSYGSSRYGGSGSYDGRSSSNRYSGYYTSPTSKQQQPQSNKGNYSSQTSNQKPKNSYGKSNGQQYKQPQPYQNYPQNQYNQGSSNDNSKYNNGSKQNYSNSNSRYRYKNQTVKNKTINQNTNVNQQQQQHRGRFGRFGGGFGRMMRWPLMFMMFDRFRRPRHEPVPMQQPQPQHPPVINVYNPPHDQQTRDNANQETGDTGYNSQVHNETGAFNRGIDEPHDDKPLSREADLTPSSPLAPPLDANKNDSRLIKDTTTTTRVKVTRTKSEPNRLRELSHTPTIEPVSSNASSARLGGEGGGGGDNNLDIHELRGYHTNEIPNLQTRTRSSNKDLSRGLSNQTIGLQSILRQFPSQEV</sequence>
<evidence type="ECO:0000313" key="3">
    <source>
        <dbReference type="Proteomes" id="UP000005018"/>
    </source>
</evidence>
<feature type="compositionally biased region" description="Polar residues" evidence="1">
    <location>
        <begin position="315"/>
        <end position="328"/>
    </location>
</feature>
<feature type="compositionally biased region" description="Polar residues" evidence="1">
    <location>
        <begin position="119"/>
        <end position="141"/>
    </location>
</feature>
<dbReference type="OrthoDB" id="4026580at2759"/>
<feature type="region of interest" description="Disordered" evidence="1">
    <location>
        <begin position="1"/>
        <end position="142"/>
    </location>
</feature>
<feature type="compositionally biased region" description="Low complexity" evidence="1">
    <location>
        <begin position="154"/>
        <end position="166"/>
    </location>
</feature>
<protein>
    <submittedName>
        <fullName evidence="2">Uncharacterized protein</fullName>
    </submittedName>
</protein>
<organism evidence="2 3">
    <name type="scientific">Candida orthopsilosis (strain 90-125)</name>
    <name type="common">Yeast</name>
    <dbReference type="NCBI Taxonomy" id="1136231"/>
    <lineage>
        <taxon>Eukaryota</taxon>
        <taxon>Fungi</taxon>
        <taxon>Dikarya</taxon>
        <taxon>Ascomycota</taxon>
        <taxon>Saccharomycotina</taxon>
        <taxon>Pichiomycetes</taxon>
        <taxon>Debaryomycetaceae</taxon>
        <taxon>Candida/Lodderomyces clade</taxon>
        <taxon>Candida</taxon>
    </lineage>
</organism>
<dbReference type="EMBL" id="HE681722">
    <property type="protein sequence ID" value="CCG23275.1"/>
    <property type="molecule type" value="Genomic_DNA"/>
</dbReference>
<name>H8X627_CANO9</name>
<dbReference type="Proteomes" id="UP000005018">
    <property type="component" value="Chromosome 4"/>
</dbReference>
<evidence type="ECO:0000256" key="1">
    <source>
        <dbReference type="SAM" id="MobiDB-lite"/>
    </source>
</evidence>
<accession>H8X627</accession>
<dbReference type="RefSeq" id="XP_003869410.1">
    <property type="nucleotide sequence ID" value="XM_003869361.1"/>
</dbReference>
<feature type="compositionally biased region" description="Low complexity" evidence="1">
    <location>
        <begin position="51"/>
        <end position="76"/>
    </location>
</feature>
<reference evidence="2 3" key="1">
    <citation type="journal article" date="2012" name="PLoS ONE">
        <title>Sequence and analysis of the genome of the pathogenic yeast Candida orthopsilosis.</title>
        <authorList>
            <person name="Riccombeni A."/>
            <person name="Vidanes G."/>
            <person name="Proux-Wera E."/>
            <person name="Wolfe K.H."/>
            <person name="Butler G."/>
        </authorList>
    </citation>
    <scope>NUCLEOTIDE SEQUENCE [LARGE SCALE GENOMIC DNA]</scope>
    <source>
        <strain evidence="2 3">Co 90-125</strain>
    </source>
</reference>
<dbReference type="AlphaFoldDB" id="H8X627"/>
<feature type="compositionally biased region" description="Polar residues" evidence="1">
    <location>
        <begin position="77"/>
        <end position="99"/>
    </location>
</feature>
<feature type="compositionally biased region" description="Basic and acidic residues" evidence="1">
    <location>
        <begin position="303"/>
        <end position="314"/>
    </location>
</feature>
<dbReference type="KEGG" id="cot:CORT_0D04350"/>
<dbReference type="GeneID" id="14540375"/>
<dbReference type="HOGENOM" id="CLU_702071_0_0_1"/>
<feature type="compositionally biased region" description="Basic and acidic residues" evidence="1">
    <location>
        <begin position="343"/>
        <end position="352"/>
    </location>
</feature>
<proteinExistence type="predicted"/>
<feature type="compositionally biased region" description="Low complexity" evidence="1">
    <location>
        <begin position="100"/>
        <end position="118"/>
    </location>
</feature>
<feature type="compositionally biased region" description="Low complexity" evidence="1">
    <location>
        <begin position="10"/>
        <end position="43"/>
    </location>
</feature>
<evidence type="ECO:0000313" key="2">
    <source>
        <dbReference type="EMBL" id="CCG23275.1"/>
    </source>
</evidence>
<feature type="compositionally biased region" description="Polar residues" evidence="1">
    <location>
        <begin position="355"/>
        <end position="364"/>
    </location>
</feature>
<feature type="compositionally biased region" description="Basic and acidic residues" evidence="1">
    <location>
        <begin position="253"/>
        <end position="268"/>
    </location>
</feature>
<gene>
    <name evidence="2" type="ORF">CORT_0D04350</name>
</gene>
<feature type="compositionally biased region" description="Polar residues" evidence="1">
    <location>
        <begin position="227"/>
        <end position="245"/>
    </location>
</feature>
<feature type="region of interest" description="Disordered" evidence="1">
    <location>
        <begin position="154"/>
        <end position="174"/>
    </location>
</feature>
<keyword evidence="3" id="KW-1185">Reference proteome</keyword>
<feature type="region of interest" description="Disordered" evidence="1">
    <location>
        <begin position="218"/>
        <end position="374"/>
    </location>
</feature>